<gene>
    <name evidence="7" type="ORF">BFW38_05875</name>
</gene>
<dbReference type="InterPro" id="IPR003347">
    <property type="entry name" value="JmjC_dom"/>
</dbReference>
<evidence type="ECO:0000259" key="6">
    <source>
        <dbReference type="PROSITE" id="PS51184"/>
    </source>
</evidence>
<evidence type="ECO:0000256" key="2">
    <source>
        <dbReference type="ARBA" id="ARBA00022723"/>
    </source>
</evidence>
<keyword evidence="4" id="KW-0560">Oxidoreductase</keyword>
<accession>A0A1E2V894</accession>
<evidence type="ECO:0000256" key="3">
    <source>
        <dbReference type="ARBA" id="ARBA00022964"/>
    </source>
</evidence>
<dbReference type="Proteomes" id="UP000094291">
    <property type="component" value="Unassembled WGS sequence"/>
</dbReference>
<dbReference type="Pfam" id="PF08007">
    <property type="entry name" value="JmjC_2"/>
    <property type="match status" value="1"/>
</dbReference>
<sequence length="419" mass="46929">MPSNRLGRFNVTFGPLAHALGDITPERFLAEYWQKKPLLIRQAFPDFSTPIDPDTLAGLACETQVESRLVLEQGDIETDQGKPWALREGPFTEATFGQLPEKNWTLLVQAVDHYVPEVRDILNAFRFVPSWRLDDVMISYAPEGGSVGPHIDYYDVFLLQASGTRRWQLGELCDQTTPIRQDTRLRILESFEPQEGENGQLMDWELAPGDLLYLPPQLAHYGRSTSEDCTTWSVGFRALSAEEILCGASDFIAEKLTEDQRYADPDLKLQANPGEITTEAKARLKSLVLAALDDDQALSEWFGRAMTQTKYPDQLIEPETPWQVTDWQEALASGEQLIVTEGSRFAFERCAESSGNLFVDGNAYPFTADLLPLIEQLCAQFIFETDTLTSLLAAPEAQTLITTLLNQGSLSLIDPNDQD</sequence>
<dbReference type="PANTHER" id="PTHR13096">
    <property type="entry name" value="MINA53 MYC INDUCED NUCLEAR ANTIGEN"/>
    <property type="match status" value="1"/>
</dbReference>
<dbReference type="InterPro" id="IPR046799">
    <property type="entry name" value="ROXA-like_wH"/>
</dbReference>
<name>A0A1E2V894_9GAMM</name>
<evidence type="ECO:0000313" key="8">
    <source>
        <dbReference type="Proteomes" id="UP000094291"/>
    </source>
</evidence>
<dbReference type="PANTHER" id="PTHR13096:SF8">
    <property type="entry name" value="RIBOSOMAL OXYGENASE 1"/>
    <property type="match status" value="1"/>
</dbReference>
<keyword evidence="2" id="KW-0479">Metal-binding</keyword>
<dbReference type="Gene3D" id="2.60.120.650">
    <property type="entry name" value="Cupin"/>
    <property type="match status" value="1"/>
</dbReference>
<comment type="caution">
    <text evidence="7">The sequence shown here is derived from an EMBL/GenBank/DDBJ whole genome shotgun (WGS) entry which is preliminary data.</text>
</comment>
<evidence type="ECO:0000256" key="4">
    <source>
        <dbReference type="ARBA" id="ARBA00023002"/>
    </source>
</evidence>
<keyword evidence="5" id="KW-0408">Iron</keyword>
<evidence type="ECO:0000256" key="1">
    <source>
        <dbReference type="ARBA" id="ARBA00001954"/>
    </source>
</evidence>
<keyword evidence="8" id="KW-1185">Reference proteome</keyword>
<protein>
    <recommendedName>
        <fullName evidence="6">JmjC domain-containing protein</fullName>
    </recommendedName>
</protein>
<dbReference type="GO" id="GO:0046872">
    <property type="term" value="F:metal ion binding"/>
    <property type="evidence" value="ECO:0007669"/>
    <property type="project" value="UniProtKB-KW"/>
</dbReference>
<dbReference type="PROSITE" id="PS51184">
    <property type="entry name" value="JMJC"/>
    <property type="match status" value="1"/>
</dbReference>
<dbReference type="Gene3D" id="3.40.366.30">
    <property type="entry name" value="50S ribosomal protein L16 arginine hydroxylase, Chain A, Domain 2"/>
    <property type="match status" value="1"/>
</dbReference>
<dbReference type="InterPro" id="IPR039994">
    <property type="entry name" value="NO66-like"/>
</dbReference>
<dbReference type="STRING" id="197479.BFW38_05875"/>
<dbReference type="AlphaFoldDB" id="A0A1E2V894"/>
<keyword evidence="3" id="KW-0223">Dioxygenase</keyword>
<evidence type="ECO:0000256" key="5">
    <source>
        <dbReference type="ARBA" id="ARBA00023004"/>
    </source>
</evidence>
<dbReference type="Pfam" id="PF20514">
    <property type="entry name" value="WHD_ROXA"/>
    <property type="match status" value="1"/>
</dbReference>
<proteinExistence type="predicted"/>
<evidence type="ECO:0000313" key="7">
    <source>
        <dbReference type="EMBL" id="ODC03143.1"/>
    </source>
</evidence>
<feature type="domain" description="JmjC" evidence="6">
    <location>
        <begin position="117"/>
        <end position="253"/>
    </location>
</feature>
<dbReference type="GO" id="GO:0016706">
    <property type="term" value="F:2-oxoglutarate-dependent dioxygenase activity"/>
    <property type="evidence" value="ECO:0007669"/>
    <property type="project" value="TreeGrafter"/>
</dbReference>
<dbReference type="EMBL" id="MDTQ01000001">
    <property type="protein sequence ID" value="ODC03143.1"/>
    <property type="molecule type" value="Genomic_DNA"/>
</dbReference>
<comment type="cofactor">
    <cofactor evidence="1">
        <name>Fe(2+)</name>
        <dbReference type="ChEBI" id="CHEBI:29033"/>
    </cofactor>
</comment>
<dbReference type="SUPFAM" id="SSF51197">
    <property type="entry name" value="Clavaminate synthase-like"/>
    <property type="match status" value="1"/>
</dbReference>
<dbReference type="OrthoDB" id="9764016at2"/>
<reference evidence="7 8" key="1">
    <citation type="submission" date="2016-08" db="EMBL/GenBank/DDBJ databases">
        <authorList>
            <person name="Seilhamer J.J."/>
        </authorList>
    </citation>
    <scope>NUCLEOTIDE SEQUENCE [LARGE SCALE GENOMIC DNA]</scope>
    <source>
        <strain evidence="7 8">PH27A</strain>
    </source>
</reference>
<organism evidence="7 8">
    <name type="scientific">Terasakiispira papahanaumokuakeensis</name>
    <dbReference type="NCBI Taxonomy" id="197479"/>
    <lineage>
        <taxon>Bacteria</taxon>
        <taxon>Pseudomonadati</taxon>
        <taxon>Pseudomonadota</taxon>
        <taxon>Gammaproteobacteria</taxon>
        <taxon>Oceanospirillales</taxon>
        <taxon>Terasakiispira</taxon>
    </lineage>
</organism>
<dbReference type="SMART" id="SM00558">
    <property type="entry name" value="JmjC"/>
    <property type="match status" value="1"/>
</dbReference>